<dbReference type="InterPro" id="IPR000821">
    <property type="entry name" value="Ala_racemase"/>
</dbReference>
<comment type="cofactor">
    <cofactor evidence="1">
        <name>pyridoxal 5'-phosphate</name>
        <dbReference type="ChEBI" id="CHEBI:597326"/>
    </cofactor>
</comment>
<evidence type="ECO:0000313" key="5">
    <source>
        <dbReference type="EMBL" id="HEC68370.1"/>
    </source>
</evidence>
<proteinExistence type="predicted"/>
<dbReference type="SUPFAM" id="SSF51419">
    <property type="entry name" value="PLP-binding barrel"/>
    <property type="match status" value="1"/>
</dbReference>
<evidence type="ECO:0000259" key="4">
    <source>
        <dbReference type="Pfam" id="PF01168"/>
    </source>
</evidence>
<dbReference type="EMBL" id="DRIH01000218">
    <property type="protein sequence ID" value="HEC68370.1"/>
    <property type="molecule type" value="Genomic_DNA"/>
</dbReference>
<sequence length="62" mass="6750">MQAGWLEINLKAIGNNLKEIKKIIGKNVKTMPVVKANAYGHGLVPVARKLEEVGADFLAVSY</sequence>
<gene>
    <name evidence="5" type="ORF">ENI35_06140</name>
</gene>
<dbReference type="PANTHER" id="PTHR30511:SF0">
    <property type="entry name" value="ALANINE RACEMASE, CATABOLIC-RELATED"/>
    <property type="match status" value="1"/>
</dbReference>
<dbReference type="InterPro" id="IPR029066">
    <property type="entry name" value="PLP-binding_barrel"/>
</dbReference>
<dbReference type="GO" id="GO:0008784">
    <property type="term" value="F:alanine racemase activity"/>
    <property type="evidence" value="ECO:0007669"/>
    <property type="project" value="TreeGrafter"/>
</dbReference>
<dbReference type="InterPro" id="IPR020622">
    <property type="entry name" value="Ala_racemase_pyridoxalP-BS"/>
</dbReference>
<dbReference type="Gene3D" id="3.20.20.10">
    <property type="entry name" value="Alanine racemase"/>
    <property type="match status" value="1"/>
</dbReference>
<dbReference type="AlphaFoldDB" id="A0A7C1ZFA4"/>
<comment type="caution">
    <text evidence="5">The sequence shown here is derived from an EMBL/GenBank/DDBJ whole genome shotgun (WGS) entry which is preliminary data.</text>
</comment>
<dbReference type="Proteomes" id="UP000885738">
    <property type="component" value="Unassembled WGS sequence"/>
</dbReference>
<reference evidence="5" key="1">
    <citation type="journal article" date="2020" name="mSystems">
        <title>Genome- and Community-Level Interaction Insights into Carbon Utilization and Element Cycling Functions of Hydrothermarchaeota in Hydrothermal Sediment.</title>
        <authorList>
            <person name="Zhou Z."/>
            <person name="Liu Y."/>
            <person name="Xu W."/>
            <person name="Pan J."/>
            <person name="Luo Z.H."/>
            <person name="Li M."/>
        </authorList>
    </citation>
    <scope>NUCLEOTIDE SEQUENCE [LARGE SCALE GENOMIC DNA]</scope>
    <source>
        <strain evidence="5">HyVt-389</strain>
    </source>
</reference>
<dbReference type="GO" id="GO:0005829">
    <property type="term" value="C:cytosol"/>
    <property type="evidence" value="ECO:0007669"/>
    <property type="project" value="TreeGrafter"/>
</dbReference>
<dbReference type="Pfam" id="PF01168">
    <property type="entry name" value="Ala_racemase_N"/>
    <property type="match status" value="1"/>
</dbReference>
<feature type="non-terminal residue" evidence="5">
    <location>
        <position position="62"/>
    </location>
</feature>
<organism evidence="5">
    <name type="scientific">Desulfofervidus auxilii</name>
    <dbReference type="NCBI Taxonomy" id="1621989"/>
    <lineage>
        <taxon>Bacteria</taxon>
        <taxon>Pseudomonadati</taxon>
        <taxon>Thermodesulfobacteriota</taxon>
        <taxon>Candidatus Desulfofervidia</taxon>
        <taxon>Candidatus Desulfofervidales</taxon>
        <taxon>Candidatus Desulfofervidaceae</taxon>
        <taxon>Candidatus Desulfofervidus</taxon>
    </lineage>
</organism>
<dbReference type="PROSITE" id="PS00395">
    <property type="entry name" value="ALANINE_RACEMASE"/>
    <property type="match status" value="1"/>
</dbReference>
<evidence type="ECO:0000256" key="2">
    <source>
        <dbReference type="ARBA" id="ARBA00022898"/>
    </source>
</evidence>
<keyword evidence="3" id="KW-0413">Isomerase</keyword>
<feature type="domain" description="Alanine racemase N-terminal" evidence="4">
    <location>
        <begin position="8"/>
        <end position="61"/>
    </location>
</feature>
<protein>
    <submittedName>
        <fullName evidence="5">Alanine racemase</fullName>
    </submittedName>
</protein>
<dbReference type="InterPro" id="IPR001608">
    <property type="entry name" value="Ala_racemase_N"/>
</dbReference>
<name>A0A7C1ZFA4_DESA2</name>
<dbReference type="PANTHER" id="PTHR30511">
    <property type="entry name" value="ALANINE RACEMASE"/>
    <property type="match status" value="1"/>
</dbReference>
<evidence type="ECO:0000256" key="1">
    <source>
        <dbReference type="ARBA" id="ARBA00001933"/>
    </source>
</evidence>
<evidence type="ECO:0000256" key="3">
    <source>
        <dbReference type="ARBA" id="ARBA00023235"/>
    </source>
</evidence>
<accession>A0A7C1ZFA4</accession>
<keyword evidence="2" id="KW-0663">Pyridoxal phosphate</keyword>
<dbReference type="GO" id="GO:0030170">
    <property type="term" value="F:pyridoxal phosphate binding"/>
    <property type="evidence" value="ECO:0007669"/>
    <property type="project" value="TreeGrafter"/>
</dbReference>